<dbReference type="AlphaFoldDB" id="A0A0L6U4D5"/>
<dbReference type="RefSeq" id="WP_050738554.1">
    <property type="nucleotide sequence ID" value="NZ_LGYO01000004.1"/>
</dbReference>
<dbReference type="Gene3D" id="1.10.10.2770">
    <property type="match status" value="1"/>
</dbReference>
<dbReference type="Pfam" id="PF03144">
    <property type="entry name" value="GTP_EFTU_D2"/>
    <property type="match status" value="1"/>
</dbReference>
<gene>
    <name evidence="10" type="ORF">AKG39_01300</name>
</gene>
<dbReference type="GO" id="GO:0003723">
    <property type="term" value="F:RNA binding"/>
    <property type="evidence" value="ECO:0007669"/>
    <property type="project" value="InterPro"/>
</dbReference>
<dbReference type="InterPro" id="IPR015190">
    <property type="entry name" value="Elong_fac_SelB-wing-hlx_typ-2"/>
</dbReference>
<dbReference type="InterPro" id="IPR050055">
    <property type="entry name" value="EF-Tu_GTPase"/>
</dbReference>
<evidence type="ECO:0000259" key="9">
    <source>
        <dbReference type="PROSITE" id="PS51722"/>
    </source>
</evidence>
<dbReference type="InterPro" id="IPR031157">
    <property type="entry name" value="G_TR_CS"/>
</dbReference>
<dbReference type="CDD" id="cd15491">
    <property type="entry name" value="selB_III"/>
    <property type="match status" value="1"/>
</dbReference>
<dbReference type="InterPro" id="IPR004161">
    <property type="entry name" value="EFTu-like_2"/>
</dbReference>
<dbReference type="PRINTS" id="PR00315">
    <property type="entry name" value="ELONGATNFCT"/>
</dbReference>
<dbReference type="OrthoDB" id="9804504at2"/>
<evidence type="ECO:0000256" key="3">
    <source>
        <dbReference type="ARBA" id="ARBA00022490"/>
    </source>
</evidence>
<dbReference type="PATRIC" id="fig|52689.4.peg.2323"/>
<dbReference type="InterPro" id="IPR036388">
    <property type="entry name" value="WH-like_DNA-bd_sf"/>
</dbReference>
<dbReference type="SUPFAM" id="SSF46785">
    <property type="entry name" value="Winged helix' DNA-binding domain"/>
    <property type="match status" value="2"/>
</dbReference>
<comment type="subcellular location">
    <subcellularLocation>
        <location evidence="1">Cytoplasm</location>
    </subcellularLocation>
</comment>
<dbReference type="Gene3D" id="3.40.50.300">
    <property type="entry name" value="P-loop containing nucleotide triphosphate hydrolases"/>
    <property type="match status" value="1"/>
</dbReference>
<keyword evidence="4" id="KW-0547">Nucleotide-binding</keyword>
<dbReference type="InterPro" id="IPR000795">
    <property type="entry name" value="T_Tr_GTP-bd_dom"/>
</dbReference>
<dbReference type="InterPro" id="IPR004535">
    <property type="entry name" value="Transl_elong_SelB"/>
</dbReference>
<evidence type="ECO:0000256" key="8">
    <source>
        <dbReference type="ARBA" id="ARBA00031615"/>
    </source>
</evidence>
<dbReference type="InterPro" id="IPR009000">
    <property type="entry name" value="Transl_B-barrel_sf"/>
</dbReference>
<dbReference type="InterPro" id="IPR027417">
    <property type="entry name" value="P-loop_NTPase"/>
</dbReference>
<dbReference type="SUPFAM" id="SSF50465">
    <property type="entry name" value="EF-Tu/eEF-1alpha/eIF2-gamma C-terminal domain"/>
    <property type="match status" value="1"/>
</dbReference>
<dbReference type="GO" id="GO:0003746">
    <property type="term" value="F:translation elongation factor activity"/>
    <property type="evidence" value="ECO:0007669"/>
    <property type="project" value="InterPro"/>
</dbReference>
<evidence type="ECO:0000256" key="2">
    <source>
        <dbReference type="ARBA" id="ARBA00015953"/>
    </source>
</evidence>
<dbReference type="Proteomes" id="UP000036873">
    <property type="component" value="Unassembled WGS sequence"/>
</dbReference>
<evidence type="ECO:0000256" key="4">
    <source>
        <dbReference type="ARBA" id="ARBA00022741"/>
    </source>
</evidence>
<dbReference type="PROSITE" id="PS51722">
    <property type="entry name" value="G_TR_2"/>
    <property type="match status" value="1"/>
</dbReference>
<dbReference type="InterPro" id="IPR036390">
    <property type="entry name" value="WH_DNA-bd_sf"/>
</dbReference>
<dbReference type="PANTHER" id="PTHR43721">
    <property type="entry name" value="ELONGATION FACTOR TU-RELATED"/>
    <property type="match status" value="1"/>
</dbReference>
<keyword evidence="3" id="KW-0963">Cytoplasm</keyword>
<dbReference type="Gene3D" id="2.40.30.10">
    <property type="entry name" value="Translation factors"/>
    <property type="match status" value="1"/>
</dbReference>
<dbReference type="PANTHER" id="PTHR43721:SF22">
    <property type="entry name" value="ELONGATION FACTOR TU, MITOCHONDRIAL"/>
    <property type="match status" value="1"/>
</dbReference>
<dbReference type="GO" id="GO:0005829">
    <property type="term" value="C:cytosol"/>
    <property type="evidence" value="ECO:0007669"/>
    <property type="project" value="TreeGrafter"/>
</dbReference>
<keyword evidence="11" id="KW-1185">Reference proteome</keyword>
<organism evidence="10 11">
    <name type="scientific">Acetobacterium bakii</name>
    <dbReference type="NCBI Taxonomy" id="52689"/>
    <lineage>
        <taxon>Bacteria</taxon>
        <taxon>Bacillati</taxon>
        <taxon>Bacillota</taxon>
        <taxon>Clostridia</taxon>
        <taxon>Eubacteriales</taxon>
        <taxon>Eubacteriaceae</taxon>
        <taxon>Acetobacterium</taxon>
    </lineage>
</organism>
<dbReference type="GO" id="GO:0005525">
    <property type="term" value="F:GTP binding"/>
    <property type="evidence" value="ECO:0007669"/>
    <property type="project" value="UniProtKB-KW"/>
</dbReference>
<dbReference type="Pfam" id="PF09106">
    <property type="entry name" value="WHD_2nd_SelB"/>
    <property type="match status" value="1"/>
</dbReference>
<evidence type="ECO:0000313" key="11">
    <source>
        <dbReference type="Proteomes" id="UP000036873"/>
    </source>
</evidence>
<sequence length="629" mass="70632">MNIILGTAGHIDHGKTSLVKALTGIDTDRLKEEKKRGITIELGFAHLELPCGNRVGIVDVPGHEKFIHNMLAGAGGIDMVMLIIAADEGIMPQTIEHFGILSLLEIKHGLIVITKKDLVDDDWIEMVEGEILEKFQGSFLENAPIISVSAHTGEGLELLKNTLSQMVGKVENKKLTTPFRLPIDRVFSVDGFGTVVTGTLIEGRVKVGENVMLYPTLEMPKVRSLQVHGSPVEVAVAGQRVAVNISGIKKHQVSRGHTIAPIGSMENTMMVDVKLNILESTKRTIKNASRVHFYHGTKELLAKVILLDKNQLEAGESAYVQLRFEEELSLKVGDHFVIRFFSPLETIGGGVVLDANPVKHRRNQPTVIDSMTIKENGTKKEKVYLAICEQSKNLRTIDYIRDHIGKEPITKELNKLVEEKAIIQLNDSLYLSKEYLAVLKVKLLKLLREFHKAYPLKEGMNRAEVRGKLIRKAQVNAIDSIINYFIDRKIIRWESEFISLPDFTVVYKEADTALLNEVGDLYKSNGFSPPSLDDLAKHYGKNKQYTGAITMLKKSGTIVSLDLKYFIHKEYYEKALALLNAHFEKNDEIALGDYRDMLGVSRKYAVALLEEFDKKKITRKVGEGRRRYK</sequence>
<accession>A0A0L6U4D5</accession>
<dbReference type="Pfam" id="PF09107">
    <property type="entry name" value="WHD_3rd_SelB"/>
    <property type="match status" value="1"/>
</dbReference>
<keyword evidence="5" id="KW-0648">Protein biosynthesis</keyword>
<evidence type="ECO:0000256" key="1">
    <source>
        <dbReference type="ARBA" id="ARBA00004496"/>
    </source>
</evidence>
<evidence type="ECO:0000256" key="5">
    <source>
        <dbReference type="ARBA" id="ARBA00022917"/>
    </source>
</evidence>
<feature type="domain" description="Tr-type G" evidence="9">
    <location>
        <begin position="1"/>
        <end position="173"/>
    </location>
</feature>
<protein>
    <recommendedName>
        <fullName evidence="2">Selenocysteine-specific elongation factor</fullName>
    </recommendedName>
    <alternativeName>
        <fullName evidence="8">SelB translation factor</fullName>
    </alternativeName>
</protein>
<name>A0A0L6U4D5_9FIRM</name>
<dbReference type="SUPFAM" id="SSF52540">
    <property type="entry name" value="P-loop containing nucleoside triphosphate hydrolases"/>
    <property type="match status" value="1"/>
</dbReference>
<dbReference type="EMBL" id="LGYO01000004">
    <property type="protein sequence ID" value="KNZ43366.1"/>
    <property type="molecule type" value="Genomic_DNA"/>
</dbReference>
<dbReference type="PROSITE" id="PS00301">
    <property type="entry name" value="G_TR_1"/>
    <property type="match status" value="1"/>
</dbReference>
<evidence type="ECO:0000313" key="10">
    <source>
        <dbReference type="EMBL" id="KNZ43366.1"/>
    </source>
</evidence>
<keyword evidence="6" id="KW-0342">GTP-binding</keyword>
<dbReference type="Pfam" id="PF00009">
    <property type="entry name" value="GTP_EFTU"/>
    <property type="match status" value="1"/>
</dbReference>
<dbReference type="InterPro" id="IPR009001">
    <property type="entry name" value="Transl_elong_EF1A/Init_IF2_C"/>
</dbReference>
<reference evidence="11" key="1">
    <citation type="submission" date="2015-07" db="EMBL/GenBank/DDBJ databases">
        <title>Draft genome sequence of Acetobacterium bakii DSM 8293, a potential psychrophilic chemical producer through syngas fermentation.</title>
        <authorList>
            <person name="Song Y."/>
            <person name="Hwang S."/>
            <person name="Cho B.-K."/>
        </authorList>
    </citation>
    <scope>NUCLEOTIDE SEQUENCE [LARGE SCALE GENOMIC DNA]</scope>
    <source>
        <strain evidence="11">DSM 8239</strain>
    </source>
</reference>
<dbReference type="CDD" id="cd04171">
    <property type="entry name" value="SelB"/>
    <property type="match status" value="1"/>
</dbReference>
<dbReference type="SUPFAM" id="SSF50447">
    <property type="entry name" value="Translation proteins"/>
    <property type="match status" value="1"/>
</dbReference>
<dbReference type="InterPro" id="IPR057335">
    <property type="entry name" value="Beta-barrel_SelB"/>
</dbReference>
<dbReference type="STRING" id="52689.AKG39_01300"/>
<comment type="caution">
    <text evidence="10">The sequence shown here is derived from an EMBL/GenBank/DDBJ whole genome shotgun (WGS) entry which is preliminary data.</text>
</comment>
<evidence type="ECO:0000256" key="6">
    <source>
        <dbReference type="ARBA" id="ARBA00023134"/>
    </source>
</evidence>
<dbReference type="FunFam" id="3.40.50.300:FF:001064">
    <property type="entry name" value="Selenocysteine-specific translation elongation factor"/>
    <property type="match status" value="1"/>
</dbReference>
<evidence type="ECO:0000256" key="7">
    <source>
        <dbReference type="ARBA" id="ARBA00025526"/>
    </source>
</evidence>
<dbReference type="NCBIfam" id="TIGR00475">
    <property type="entry name" value="selB"/>
    <property type="match status" value="1"/>
</dbReference>
<dbReference type="GO" id="GO:0003924">
    <property type="term" value="F:GTPase activity"/>
    <property type="evidence" value="ECO:0007669"/>
    <property type="project" value="InterPro"/>
</dbReference>
<comment type="function">
    <text evidence="7">Translation factor necessary for the incorporation of selenocysteine into proteins. It probably replaces EF-Tu for the insertion of selenocysteine directed by the UGA codon. SelB binds GTP and GDP.</text>
</comment>
<dbReference type="Pfam" id="PF25461">
    <property type="entry name" value="Beta-barrel_SelB"/>
    <property type="match status" value="1"/>
</dbReference>
<dbReference type="CDD" id="cd03696">
    <property type="entry name" value="SelB_II"/>
    <property type="match status" value="1"/>
</dbReference>
<proteinExistence type="predicted"/>
<dbReference type="GO" id="GO:0001514">
    <property type="term" value="P:selenocysteine incorporation"/>
    <property type="evidence" value="ECO:0007669"/>
    <property type="project" value="InterPro"/>
</dbReference>
<dbReference type="Gene3D" id="1.10.10.10">
    <property type="entry name" value="Winged helix-like DNA-binding domain superfamily/Winged helix DNA-binding domain"/>
    <property type="match status" value="1"/>
</dbReference>
<dbReference type="InterPro" id="IPR015191">
    <property type="entry name" value="SelB_WHD4"/>
</dbReference>